<dbReference type="Gene3D" id="2.40.128.520">
    <property type="match status" value="1"/>
</dbReference>
<dbReference type="EMBL" id="WBUI01000002">
    <property type="protein sequence ID" value="KAB2934847.1"/>
    <property type="molecule type" value="Genomic_DNA"/>
</dbReference>
<dbReference type="Pfam" id="PF09917">
    <property type="entry name" value="DUF2147"/>
    <property type="match status" value="1"/>
</dbReference>
<accession>A0A833H473</accession>
<feature type="signal peptide" evidence="1">
    <location>
        <begin position="1"/>
        <end position="23"/>
    </location>
</feature>
<evidence type="ECO:0000313" key="4">
    <source>
        <dbReference type="Proteomes" id="UP000460298"/>
    </source>
</evidence>
<name>A0A833H473_9LEPT</name>
<keyword evidence="1" id="KW-0732">Signal</keyword>
<feature type="domain" description="DUF2147" evidence="2">
    <location>
        <begin position="28"/>
        <end position="142"/>
    </location>
</feature>
<sequence length="143" mass="15865">MMKLTMKKITVIGAMLFASSLFAQTPVGMWKTIDDETGQAKSYVKIYEMNGVLYGQIEKLLNAEDQGKKCDKCPGQAKDKPLEGLTIIWGMKKDGDEWTGGSIMDPKNGKIYSCKIKVEGSKLIVRGFLGVSLLGRSQTWHKL</sequence>
<protein>
    <submittedName>
        <fullName evidence="3">DUF2147 domain-containing protein</fullName>
    </submittedName>
</protein>
<evidence type="ECO:0000259" key="2">
    <source>
        <dbReference type="Pfam" id="PF09917"/>
    </source>
</evidence>
<dbReference type="AlphaFoldDB" id="A0A833H473"/>
<reference evidence="3 4" key="1">
    <citation type="submission" date="2019-10" db="EMBL/GenBank/DDBJ databases">
        <title>Extracellular Electron Transfer in a Candidatus Methanoperedens spp. Enrichment Culture.</title>
        <authorList>
            <person name="Berger S."/>
            <person name="Rangel Shaw D."/>
            <person name="Berben T."/>
            <person name="In 'T Zandt M."/>
            <person name="Frank J."/>
            <person name="Reimann J."/>
            <person name="Jetten M.S.M."/>
            <person name="Welte C.U."/>
        </authorList>
    </citation>
    <scope>NUCLEOTIDE SEQUENCE [LARGE SCALE GENOMIC DNA]</scope>
    <source>
        <strain evidence="3">SB12</strain>
    </source>
</reference>
<dbReference type="Proteomes" id="UP000460298">
    <property type="component" value="Unassembled WGS sequence"/>
</dbReference>
<comment type="caution">
    <text evidence="3">The sequence shown here is derived from an EMBL/GenBank/DDBJ whole genome shotgun (WGS) entry which is preliminary data.</text>
</comment>
<feature type="chain" id="PRO_5032434778" evidence="1">
    <location>
        <begin position="24"/>
        <end position="143"/>
    </location>
</feature>
<gene>
    <name evidence="3" type="ORF">F9K24_03460</name>
</gene>
<dbReference type="InterPro" id="IPR019223">
    <property type="entry name" value="DUF2147"/>
</dbReference>
<evidence type="ECO:0000256" key="1">
    <source>
        <dbReference type="SAM" id="SignalP"/>
    </source>
</evidence>
<dbReference type="PANTHER" id="PTHR36919:SF3">
    <property type="entry name" value="BLL5882 PROTEIN"/>
    <property type="match status" value="1"/>
</dbReference>
<organism evidence="3 4">
    <name type="scientific">Leptonema illini</name>
    <dbReference type="NCBI Taxonomy" id="183"/>
    <lineage>
        <taxon>Bacteria</taxon>
        <taxon>Pseudomonadati</taxon>
        <taxon>Spirochaetota</taxon>
        <taxon>Spirochaetia</taxon>
        <taxon>Leptospirales</taxon>
        <taxon>Leptospiraceae</taxon>
        <taxon>Leptonema</taxon>
    </lineage>
</organism>
<dbReference type="PANTHER" id="PTHR36919">
    <property type="entry name" value="BLR1215 PROTEIN"/>
    <property type="match status" value="1"/>
</dbReference>
<proteinExistence type="predicted"/>
<evidence type="ECO:0000313" key="3">
    <source>
        <dbReference type="EMBL" id="KAB2934847.1"/>
    </source>
</evidence>